<name>A0A1K1S4B2_9BACT</name>
<dbReference type="SUPFAM" id="SSF51445">
    <property type="entry name" value="(Trans)glycosidases"/>
    <property type="match status" value="1"/>
</dbReference>
<reference evidence="6 8" key="1">
    <citation type="submission" date="2016-11" db="EMBL/GenBank/DDBJ databases">
        <authorList>
            <person name="Jaros S."/>
            <person name="Januszkiewicz K."/>
            <person name="Wedrychowicz H."/>
        </authorList>
    </citation>
    <scope>NUCLEOTIDE SEQUENCE [LARGE SCALE GENOMIC DNA]</scope>
    <source>
        <strain evidence="6 8">DSM 784</strain>
    </source>
</reference>
<keyword evidence="3" id="KW-0732">Signal</keyword>
<dbReference type="Gene3D" id="3.20.20.80">
    <property type="entry name" value="Glycosidases"/>
    <property type="match status" value="2"/>
</dbReference>
<evidence type="ECO:0000313" key="6">
    <source>
        <dbReference type="EMBL" id="SFW79158.1"/>
    </source>
</evidence>
<dbReference type="InterPro" id="IPR040719">
    <property type="entry name" value="DUF5597"/>
</dbReference>
<evidence type="ECO:0000259" key="4">
    <source>
        <dbReference type="Pfam" id="PF02449"/>
    </source>
</evidence>
<dbReference type="GO" id="GO:0005975">
    <property type="term" value="P:carbohydrate metabolic process"/>
    <property type="evidence" value="ECO:0007669"/>
    <property type="project" value="InterPro"/>
</dbReference>
<dbReference type="RefSeq" id="WP_218164073.1">
    <property type="nucleotide sequence ID" value="NZ_CP139972.1"/>
</dbReference>
<dbReference type="Pfam" id="PF02449">
    <property type="entry name" value="Glyco_hydro_42"/>
    <property type="match status" value="1"/>
</dbReference>
<dbReference type="EMBL" id="CP140154">
    <property type="protein sequence ID" value="WQG90641.1"/>
    <property type="molecule type" value="Genomic_DNA"/>
</dbReference>
<dbReference type="Gene3D" id="2.60.220.20">
    <property type="entry name" value="putative beta-Galactosidase from caulobacter crescentus"/>
    <property type="match status" value="1"/>
</dbReference>
<feature type="signal peptide" evidence="3">
    <location>
        <begin position="1"/>
        <end position="21"/>
    </location>
</feature>
<evidence type="ECO:0000313" key="8">
    <source>
        <dbReference type="Proteomes" id="UP000183788"/>
    </source>
</evidence>
<dbReference type="GO" id="GO:0004565">
    <property type="term" value="F:beta-galactosidase activity"/>
    <property type="evidence" value="ECO:0007669"/>
    <property type="project" value="InterPro"/>
</dbReference>
<protein>
    <submittedName>
        <fullName evidence="6">Beta-galactosidase GanA</fullName>
    </submittedName>
    <submittedName>
        <fullName evidence="7">DUF5597 domain-containing protein</fullName>
    </submittedName>
</protein>
<organism evidence="6 8">
    <name type="scientific">Chitinophaga sancti</name>
    <dbReference type="NCBI Taxonomy" id="1004"/>
    <lineage>
        <taxon>Bacteria</taxon>
        <taxon>Pseudomonadati</taxon>
        <taxon>Bacteroidota</taxon>
        <taxon>Chitinophagia</taxon>
        <taxon>Chitinophagales</taxon>
        <taxon>Chitinophagaceae</taxon>
        <taxon>Chitinophaga</taxon>
    </lineage>
</organism>
<dbReference type="AlphaFoldDB" id="A0A1K1S4B2"/>
<feature type="chain" id="PRO_5012250353" evidence="3">
    <location>
        <begin position="22"/>
        <end position="560"/>
    </location>
</feature>
<feature type="domain" description="Glycoside hydrolase family 42 N-terminal" evidence="4">
    <location>
        <begin position="69"/>
        <end position="207"/>
    </location>
</feature>
<dbReference type="Proteomes" id="UP000183788">
    <property type="component" value="Unassembled WGS sequence"/>
</dbReference>
<proteinExistence type="predicted"/>
<accession>A0A1K1S4B2</accession>
<keyword evidence="1" id="KW-0378">Hydrolase</keyword>
<reference evidence="7 9" key="2">
    <citation type="submission" date="2023-11" db="EMBL/GenBank/DDBJ databases">
        <title>MicrobeMod: A computational toolkit for identifying prokaryotic methylation and restriction-modification with nanopore sequencing.</title>
        <authorList>
            <person name="Crits-Christoph A."/>
            <person name="Kang S.C."/>
            <person name="Lee H."/>
            <person name="Ostrov N."/>
        </authorList>
    </citation>
    <scope>NUCLEOTIDE SEQUENCE [LARGE SCALE GENOMIC DNA]</scope>
    <source>
        <strain evidence="7 9">ATCC 23090</strain>
    </source>
</reference>
<dbReference type="InterPro" id="IPR017853">
    <property type="entry name" value="GH"/>
</dbReference>
<keyword evidence="9" id="KW-1185">Reference proteome</keyword>
<dbReference type="Proteomes" id="UP001326715">
    <property type="component" value="Chromosome"/>
</dbReference>
<gene>
    <name evidence="6" type="ORF">SAMN05661012_04729</name>
    <name evidence="7" type="ORF">SR876_03975</name>
</gene>
<keyword evidence="2" id="KW-0326">Glycosidase</keyword>
<dbReference type="EMBL" id="FPIZ01000017">
    <property type="protein sequence ID" value="SFW79158.1"/>
    <property type="molecule type" value="Genomic_DNA"/>
</dbReference>
<dbReference type="InterPro" id="IPR013529">
    <property type="entry name" value="Glyco_hydro_42_N"/>
</dbReference>
<evidence type="ECO:0000259" key="5">
    <source>
        <dbReference type="Pfam" id="PF18120"/>
    </source>
</evidence>
<evidence type="ECO:0000256" key="1">
    <source>
        <dbReference type="ARBA" id="ARBA00022801"/>
    </source>
</evidence>
<evidence type="ECO:0000256" key="2">
    <source>
        <dbReference type="ARBA" id="ARBA00023295"/>
    </source>
</evidence>
<dbReference type="Pfam" id="PF18120">
    <property type="entry name" value="DUF5597"/>
    <property type="match status" value="1"/>
</dbReference>
<sequence length="560" mass="62377">MVKFLLMLMFSFLPCIGKAQALLMHGEKEGGGVKSYSIPDLPVLPVLAGEVGNSSASSLSYMSAIWTKAKAMHFNTVLVPVYWELLEPAEGNFDFMLVDSLIYQARANDLHLVLLWFGSWKNSMSCYAPAWVKKDIKRFPRAGAELEILSAFEENNVQADIRAFAALMRHVKQLDAKERTVLMIQVENEIGMLGAPREYTAAANEAYAGQVPDALMRYLISHKDSLVPELRLHWGGQGYKMAGSWETVFGKSMATEELFQAWYYAVYANRVAGAGREVYMGSGSQVAFGSKEVDSGQVAFGKKGADSGQVAFGSKPVSPLPFFVNAALNYRHVQPGAYPSGGPLPHLMDIWQAAAPNIDILSPDFYNPFFREYNDLYTRQHNPLFIPEIRFEPSDAVKVLYAVGHYKAIGFSPFSFESTDHAAEEPLGESYKLLEQLGPLLYKYPMEGILPDSSIPQEIQMGKYTFTVSHEASLGWTAFKEWPLSGGMIIQTGEDDFIVAGTGIVLTVKNAGILQAEEGVFDNGQWRPGRRLNGDQTHQGRHIRIPSHNWEIQKVSFYRY</sequence>
<evidence type="ECO:0000313" key="9">
    <source>
        <dbReference type="Proteomes" id="UP001326715"/>
    </source>
</evidence>
<dbReference type="GO" id="GO:0009341">
    <property type="term" value="C:beta-galactosidase complex"/>
    <property type="evidence" value="ECO:0007669"/>
    <property type="project" value="InterPro"/>
</dbReference>
<evidence type="ECO:0000256" key="3">
    <source>
        <dbReference type="SAM" id="SignalP"/>
    </source>
</evidence>
<feature type="domain" description="DUF5597" evidence="5">
    <location>
        <begin position="427"/>
        <end position="544"/>
    </location>
</feature>
<dbReference type="STRING" id="1004.SAMN05661012_04729"/>
<evidence type="ECO:0000313" key="7">
    <source>
        <dbReference type="EMBL" id="WQG90641.1"/>
    </source>
</evidence>